<name>A0A1I5GSN5_9HYPH</name>
<evidence type="ECO:0000259" key="7">
    <source>
        <dbReference type="Pfam" id="PF01509"/>
    </source>
</evidence>
<dbReference type="PANTHER" id="PTHR13767:SF2">
    <property type="entry name" value="PSEUDOURIDYLATE SYNTHASE TRUB1"/>
    <property type="match status" value="1"/>
</dbReference>
<keyword evidence="3 5" id="KW-0819">tRNA processing</keyword>
<dbReference type="InterPro" id="IPR002501">
    <property type="entry name" value="PsdUridine_synth_N"/>
</dbReference>
<dbReference type="HAMAP" id="MF_01080">
    <property type="entry name" value="TruB_bact"/>
    <property type="match status" value="1"/>
</dbReference>
<dbReference type="InterPro" id="IPR032819">
    <property type="entry name" value="TruB_C"/>
</dbReference>
<feature type="compositionally biased region" description="Polar residues" evidence="6">
    <location>
        <begin position="1"/>
        <end position="18"/>
    </location>
</feature>
<dbReference type="Proteomes" id="UP000199236">
    <property type="component" value="Unassembled WGS sequence"/>
</dbReference>
<feature type="active site" description="Nucleophile" evidence="5">
    <location>
        <position position="75"/>
    </location>
</feature>
<feature type="domain" description="tRNA pseudouridylate synthase B C-terminal" evidence="8">
    <location>
        <begin position="209"/>
        <end position="271"/>
    </location>
</feature>
<dbReference type="AlphaFoldDB" id="A0A1I5GSN5"/>
<dbReference type="NCBIfam" id="TIGR00431">
    <property type="entry name" value="TruB"/>
    <property type="match status" value="1"/>
</dbReference>
<comment type="similarity">
    <text evidence="2 5">Belongs to the pseudouridine synthase TruB family. Type 1 subfamily.</text>
</comment>
<evidence type="ECO:0000259" key="8">
    <source>
        <dbReference type="Pfam" id="PF16198"/>
    </source>
</evidence>
<protein>
    <recommendedName>
        <fullName evidence="5">tRNA pseudouridine synthase B</fullName>
        <ecNumber evidence="5">5.4.99.25</ecNumber>
    </recommendedName>
    <alternativeName>
        <fullName evidence="5">tRNA pseudouridine(55) synthase</fullName>
        <shortName evidence="5">Psi55 synthase</shortName>
    </alternativeName>
    <alternativeName>
        <fullName evidence="5">tRNA pseudouridylate synthase</fullName>
    </alternativeName>
    <alternativeName>
        <fullName evidence="5">tRNA-uridine isomerase</fullName>
    </alternativeName>
</protein>
<accession>A0A1I5GSN5</accession>
<feature type="compositionally biased region" description="Basic residues" evidence="6">
    <location>
        <begin position="22"/>
        <end position="34"/>
    </location>
</feature>
<organism evidence="9 10">
    <name type="scientific">Cohaesibacter marisflavi</name>
    <dbReference type="NCBI Taxonomy" id="655353"/>
    <lineage>
        <taxon>Bacteria</taxon>
        <taxon>Pseudomonadati</taxon>
        <taxon>Pseudomonadota</taxon>
        <taxon>Alphaproteobacteria</taxon>
        <taxon>Hyphomicrobiales</taxon>
        <taxon>Cohaesibacteraceae</taxon>
    </lineage>
</organism>
<dbReference type="Gene3D" id="3.30.2350.10">
    <property type="entry name" value="Pseudouridine synthase"/>
    <property type="match status" value="1"/>
</dbReference>
<dbReference type="GO" id="GO:0160148">
    <property type="term" value="F:tRNA pseudouridine(55) synthase activity"/>
    <property type="evidence" value="ECO:0007669"/>
    <property type="project" value="UniProtKB-EC"/>
</dbReference>
<dbReference type="GO" id="GO:1990481">
    <property type="term" value="P:mRNA pseudouridine synthesis"/>
    <property type="evidence" value="ECO:0007669"/>
    <property type="project" value="TreeGrafter"/>
</dbReference>
<reference evidence="9 10" key="1">
    <citation type="submission" date="2016-10" db="EMBL/GenBank/DDBJ databases">
        <authorList>
            <person name="de Groot N.N."/>
        </authorList>
    </citation>
    <scope>NUCLEOTIDE SEQUENCE [LARGE SCALE GENOMIC DNA]</scope>
    <source>
        <strain evidence="9 10">CGMCC 1.9157</strain>
    </source>
</reference>
<dbReference type="SUPFAM" id="SSF55120">
    <property type="entry name" value="Pseudouridine synthase"/>
    <property type="match status" value="1"/>
</dbReference>
<dbReference type="Pfam" id="PF16198">
    <property type="entry name" value="TruB_C_2"/>
    <property type="match status" value="1"/>
</dbReference>
<dbReference type="EC" id="5.4.99.25" evidence="5"/>
<dbReference type="Pfam" id="PF01509">
    <property type="entry name" value="TruB_N"/>
    <property type="match status" value="1"/>
</dbReference>
<evidence type="ECO:0000256" key="3">
    <source>
        <dbReference type="ARBA" id="ARBA00022694"/>
    </source>
</evidence>
<dbReference type="EMBL" id="FOVR01000005">
    <property type="protein sequence ID" value="SFO39012.1"/>
    <property type="molecule type" value="Genomic_DNA"/>
</dbReference>
<dbReference type="GO" id="GO:0031119">
    <property type="term" value="P:tRNA pseudouridine synthesis"/>
    <property type="evidence" value="ECO:0007669"/>
    <property type="project" value="UniProtKB-UniRule"/>
</dbReference>
<feature type="region of interest" description="Disordered" evidence="6">
    <location>
        <begin position="1"/>
        <end position="34"/>
    </location>
</feature>
<dbReference type="InterPro" id="IPR020103">
    <property type="entry name" value="PsdUridine_synth_cat_dom_sf"/>
</dbReference>
<evidence type="ECO:0000256" key="4">
    <source>
        <dbReference type="ARBA" id="ARBA00023235"/>
    </source>
</evidence>
<dbReference type="CDD" id="cd02573">
    <property type="entry name" value="PseudoU_synth_EcTruB"/>
    <property type="match status" value="1"/>
</dbReference>
<evidence type="ECO:0000313" key="9">
    <source>
        <dbReference type="EMBL" id="SFO39012.1"/>
    </source>
</evidence>
<evidence type="ECO:0000313" key="10">
    <source>
        <dbReference type="Proteomes" id="UP000199236"/>
    </source>
</evidence>
<sequence>MSEDMQQAGSASEEQTSEAPKPKKKKKQQFRAKRRTDVHGWIALDKPLNMTSTQAVGAIKRIFNVKKAGHAGTLDPLASGCLPIAIGEGTKTVSFVMDGYKEYEFTVRWGEETSTDDAEGELIDSSAHRPTEEEIEAALEHFSGEIMQVPPAFSAIKVNGERAYDLARDGEEVKLAARPVTIHHLELLEAPDEDTAVFVAECSKGTYVRSLARDIGRHLGTRGHVVALRRLISGPFTEEMLISLDDLEQLSHSAPGEPGLASALLPVETALDDIPALAINRNAAARLRRGQSVLLRGQDAPIDGHVAAMNAGLLVAICEVIEGELWPRRVFNLPEHPPVFSSDAEPKN</sequence>
<keyword evidence="10" id="KW-1185">Reference proteome</keyword>
<dbReference type="GO" id="GO:0003723">
    <property type="term" value="F:RNA binding"/>
    <property type="evidence" value="ECO:0007669"/>
    <property type="project" value="InterPro"/>
</dbReference>
<dbReference type="RefSeq" id="WP_175528046.1">
    <property type="nucleotide sequence ID" value="NZ_FOVR01000005.1"/>
</dbReference>
<comment type="function">
    <text evidence="5">Responsible for synthesis of pseudouridine from uracil-55 in the psi GC loop of transfer RNAs.</text>
</comment>
<dbReference type="STRING" id="655353.SAMN04488056_105154"/>
<feature type="domain" description="Pseudouridine synthase II N-terminal" evidence="7">
    <location>
        <begin position="60"/>
        <end position="208"/>
    </location>
</feature>
<dbReference type="InterPro" id="IPR014780">
    <property type="entry name" value="tRNA_psdUridine_synth_TruB"/>
</dbReference>
<keyword evidence="4 5" id="KW-0413">Isomerase</keyword>
<gene>
    <name evidence="5" type="primary">truB</name>
    <name evidence="9" type="ORF">SAMN04488056_105154</name>
</gene>
<evidence type="ECO:0000256" key="2">
    <source>
        <dbReference type="ARBA" id="ARBA00005642"/>
    </source>
</evidence>
<dbReference type="PANTHER" id="PTHR13767">
    <property type="entry name" value="TRNA-PSEUDOURIDINE SYNTHASE"/>
    <property type="match status" value="1"/>
</dbReference>
<evidence type="ECO:0000256" key="5">
    <source>
        <dbReference type="HAMAP-Rule" id="MF_01080"/>
    </source>
</evidence>
<comment type="catalytic activity">
    <reaction evidence="1 5">
        <text>uridine(55) in tRNA = pseudouridine(55) in tRNA</text>
        <dbReference type="Rhea" id="RHEA:42532"/>
        <dbReference type="Rhea" id="RHEA-COMP:10101"/>
        <dbReference type="Rhea" id="RHEA-COMP:10102"/>
        <dbReference type="ChEBI" id="CHEBI:65314"/>
        <dbReference type="ChEBI" id="CHEBI:65315"/>
        <dbReference type="EC" id="5.4.99.25"/>
    </reaction>
</comment>
<evidence type="ECO:0000256" key="6">
    <source>
        <dbReference type="SAM" id="MobiDB-lite"/>
    </source>
</evidence>
<evidence type="ECO:0000256" key="1">
    <source>
        <dbReference type="ARBA" id="ARBA00000385"/>
    </source>
</evidence>
<proteinExistence type="inferred from homology"/>